<gene>
    <name evidence="1" type="ORF">Fmac_010802</name>
</gene>
<protein>
    <submittedName>
        <fullName evidence="1">Uncharacterized protein</fullName>
    </submittedName>
</protein>
<accession>A0ABD1MKM4</accession>
<evidence type="ECO:0000313" key="2">
    <source>
        <dbReference type="Proteomes" id="UP001603857"/>
    </source>
</evidence>
<evidence type="ECO:0000313" key="1">
    <source>
        <dbReference type="EMBL" id="KAL2336356.1"/>
    </source>
</evidence>
<reference evidence="1 2" key="1">
    <citation type="submission" date="2024-08" db="EMBL/GenBank/DDBJ databases">
        <title>Insights into the chromosomal genome structure of Flemingia macrophylla.</title>
        <authorList>
            <person name="Ding Y."/>
            <person name="Zhao Y."/>
            <person name="Bi W."/>
            <person name="Wu M."/>
            <person name="Zhao G."/>
            <person name="Gong Y."/>
            <person name="Li W."/>
            <person name="Zhang P."/>
        </authorList>
    </citation>
    <scope>NUCLEOTIDE SEQUENCE [LARGE SCALE GENOMIC DNA]</scope>
    <source>
        <strain evidence="1">DYQJB</strain>
        <tissue evidence="1">Leaf</tissue>
    </source>
</reference>
<sequence length="169" mass="18828">MTRPHLGLRHGTIDDLSHLASAPTTARINSPRVASQSWNNNGAVKINGRRLILLETKIGEDVQNAISTWKKAKDVYICIADVAMNFAMAVDPVGAFSISIYADIKNCQKQVKLQEHHCNVIGFCPQGELSYVEVESMLLTCLFEMSSIDPYFNIVTRIEFSFVKNPSCH</sequence>
<name>A0ABD1MKM4_9FABA</name>
<dbReference type="EMBL" id="JBGMDY010000004">
    <property type="protein sequence ID" value="KAL2336356.1"/>
    <property type="molecule type" value="Genomic_DNA"/>
</dbReference>
<dbReference type="Proteomes" id="UP001603857">
    <property type="component" value="Unassembled WGS sequence"/>
</dbReference>
<proteinExistence type="predicted"/>
<comment type="caution">
    <text evidence="1">The sequence shown here is derived from an EMBL/GenBank/DDBJ whole genome shotgun (WGS) entry which is preliminary data.</text>
</comment>
<dbReference type="AlphaFoldDB" id="A0ABD1MKM4"/>
<keyword evidence="2" id="KW-1185">Reference proteome</keyword>
<organism evidence="1 2">
    <name type="scientific">Flemingia macrophylla</name>
    <dbReference type="NCBI Taxonomy" id="520843"/>
    <lineage>
        <taxon>Eukaryota</taxon>
        <taxon>Viridiplantae</taxon>
        <taxon>Streptophyta</taxon>
        <taxon>Embryophyta</taxon>
        <taxon>Tracheophyta</taxon>
        <taxon>Spermatophyta</taxon>
        <taxon>Magnoliopsida</taxon>
        <taxon>eudicotyledons</taxon>
        <taxon>Gunneridae</taxon>
        <taxon>Pentapetalae</taxon>
        <taxon>rosids</taxon>
        <taxon>fabids</taxon>
        <taxon>Fabales</taxon>
        <taxon>Fabaceae</taxon>
        <taxon>Papilionoideae</taxon>
        <taxon>50 kb inversion clade</taxon>
        <taxon>NPAAA clade</taxon>
        <taxon>indigoferoid/millettioid clade</taxon>
        <taxon>Phaseoleae</taxon>
        <taxon>Flemingia</taxon>
    </lineage>
</organism>